<proteinExistence type="predicted"/>
<dbReference type="Proteomes" id="UP000811609">
    <property type="component" value="Chromosome 7"/>
</dbReference>
<dbReference type="PANTHER" id="PTHR46148">
    <property type="entry name" value="CHROMO DOMAIN-CONTAINING PROTEIN"/>
    <property type="match status" value="1"/>
</dbReference>
<dbReference type="Pfam" id="PF24626">
    <property type="entry name" value="SH3_Tf2-1"/>
    <property type="match status" value="1"/>
</dbReference>
<evidence type="ECO:0000313" key="3">
    <source>
        <dbReference type="Proteomes" id="UP000811609"/>
    </source>
</evidence>
<dbReference type="Pfam" id="PF00385">
    <property type="entry name" value="Chromo"/>
    <property type="match status" value="1"/>
</dbReference>
<reference evidence="2" key="1">
    <citation type="submission" date="2020-12" db="EMBL/GenBank/DDBJ databases">
        <title>WGS assembly of Carya illinoinensis cv. Pawnee.</title>
        <authorList>
            <person name="Platts A."/>
            <person name="Shu S."/>
            <person name="Wright S."/>
            <person name="Barry K."/>
            <person name="Edger P."/>
            <person name="Pires J.C."/>
            <person name="Schmutz J."/>
        </authorList>
    </citation>
    <scope>NUCLEOTIDE SEQUENCE</scope>
    <source>
        <tissue evidence="2">Leaf</tissue>
    </source>
</reference>
<dbReference type="AlphaFoldDB" id="A0A8T1PT21"/>
<organism evidence="2 3">
    <name type="scientific">Carya illinoinensis</name>
    <name type="common">Pecan</name>
    <dbReference type="NCBI Taxonomy" id="32201"/>
    <lineage>
        <taxon>Eukaryota</taxon>
        <taxon>Viridiplantae</taxon>
        <taxon>Streptophyta</taxon>
        <taxon>Embryophyta</taxon>
        <taxon>Tracheophyta</taxon>
        <taxon>Spermatophyta</taxon>
        <taxon>Magnoliopsida</taxon>
        <taxon>eudicotyledons</taxon>
        <taxon>Gunneridae</taxon>
        <taxon>Pentapetalae</taxon>
        <taxon>rosids</taxon>
        <taxon>fabids</taxon>
        <taxon>Fagales</taxon>
        <taxon>Juglandaceae</taxon>
        <taxon>Carya</taxon>
    </lineage>
</organism>
<sequence length="170" mass="20191">MKKHYDQGRRVENFEVGDCVYLKLQPYGQATLKRKLNLKLSKRYYGPFKVLEKLGEVAYRLELSPTSKLHPVFHVTVLKKRVGDPKLIVEELPKFDEEGRMLLQPREVLDNRVVTRGRKRRKVWQVLIKWGGAPKDEVTWEDYDDIRERFPQFILEGKNVLEERENVKTP</sequence>
<protein>
    <recommendedName>
        <fullName evidence="1">Chromo domain-containing protein</fullName>
    </recommendedName>
</protein>
<evidence type="ECO:0000313" key="2">
    <source>
        <dbReference type="EMBL" id="KAG6647689.1"/>
    </source>
</evidence>
<dbReference type="InterPro" id="IPR056924">
    <property type="entry name" value="SH3_Tf2-1"/>
</dbReference>
<dbReference type="EMBL" id="CM031815">
    <property type="protein sequence ID" value="KAG6647689.1"/>
    <property type="molecule type" value="Genomic_DNA"/>
</dbReference>
<dbReference type="InterPro" id="IPR000953">
    <property type="entry name" value="Chromo/chromo_shadow_dom"/>
</dbReference>
<dbReference type="InterPro" id="IPR023780">
    <property type="entry name" value="Chromo_domain"/>
</dbReference>
<gene>
    <name evidence="2" type="ORF">CIPAW_07G096100</name>
</gene>
<accession>A0A8T1PT21</accession>
<dbReference type="PROSITE" id="PS50013">
    <property type="entry name" value="CHROMO_2"/>
    <property type="match status" value="1"/>
</dbReference>
<feature type="domain" description="Chromo" evidence="1">
    <location>
        <begin position="108"/>
        <end position="156"/>
    </location>
</feature>
<name>A0A8T1PT21_CARIL</name>
<dbReference type="SMART" id="SM00298">
    <property type="entry name" value="CHROMO"/>
    <property type="match status" value="1"/>
</dbReference>
<comment type="caution">
    <text evidence="2">The sequence shown here is derived from an EMBL/GenBank/DDBJ whole genome shotgun (WGS) entry which is preliminary data.</text>
</comment>
<keyword evidence="3" id="KW-1185">Reference proteome</keyword>
<evidence type="ECO:0000259" key="1">
    <source>
        <dbReference type="PROSITE" id="PS50013"/>
    </source>
</evidence>
<dbReference type="PANTHER" id="PTHR46148:SF52">
    <property type="entry name" value="OS04G0603800 PROTEIN"/>
    <property type="match status" value="1"/>
</dbReference>